<keyword evidence="4 7" id="KW-0812">Transmembrane</keyword>
<dbReference type="Gene3D" id="2.40.170.20">
    <property type="entry name" value="TonB-dependent receptor, beta-barrel domain"/>
    <property type="match status" value="1"/>
</dbReference>
<evidence type="ECO:0000256" key="3">
    <source>
        <dbReference type="ARBA" id="ARBA00022452"/>
    </source>
</evidence>
<dbReference type="InterPro" id="IPR036942">
    <property type="entry name" value="Beta-barrel_TonB_sf"/>
</dbReference>
<gene>
    <name evidence="11" type="ORF">DWW18_07705</name>
    <name evidence="12" type="ORF">DXA50_06940</name>
</gene>
<evidence type="ECO:0000313" key="13">
    <source>
        <dbReference type="Proteomes" id="UP000283589"/>
    </source>
</evidence>
<dbReference type="InterPro" id="IPR023996">
    <property type="entry name" value="TonB-dep_OMP_SusC/RagA"/>
</dbReference>
<dbReference type="InterPro" id="IPR037066">
    <property type="entry name" value="Plug_dom_sf"/>
</dbReference>
<dbReference type="SUPFAM" id="SSF49464">
    <property type="entry name" value="Carboxypeptidase regulatory domain-like"/>
    <property type="match status" value="1"/>
</dbReference>
<feature type="domain" description="Secretin/TonB short N-terminal" evidence="9">
    <location>
        <begin position="71"/>
        <end position="117"/>
    </location>
</feature>
<accession>A0A413IPQ0</accession>
<keyword evidence="3 7" id="KW-1134">Transmembrane beta strand</keyword>
<protein>
    <submittedName>
        <fullName evidence="12">SusC/RagA family TonB-linked outer membrane protein</fullName>
    </submittedName>
</protein>
<dbReference type="Pfam" id="PF07715">
    <property type="entry name" value="Plug"/>
    <property type="match status" value="1"/>
</dbReference>
<evidence type="ECO:0000256" key="5">
    <source>
        <dbReference type="ARBA" id="ARBA00023136"/>
    </source>
</evidence>
<dbReference type="STRING" id="1121130.GCA_000519105_00853"/>
<comment type="subcellular location">
    <subcellularLocation>
        <location evidence="1 7">Cell outer membrane</location>
        <topology evidence="1 7">Multi-pass membrane protein</topology>
    </subcellularLocation>
</comment>
<dbReference type="Pfam" id="PF07660">
    <property type="entry name" value="STN"/>
    <property type="match status" value="1"/>
</dbReference>
<proteinExistence type="inferred from homology"/>
<dbReference type="SUPFAM" id="SSF56935">
    <property type="entry name" value="Porins"/>
    <property type="match status" value="1"/>
</dbReference>
<dbReference type="NCBIfam" id="TIGR04057">
    <property type="entry name" value="SusC_RagA_signa"/>
    <property type="match status" value="1"/>
</dbReference>
<dbReference type="InterPro" id="IPR008969">
    <property type="entry name" value="CarboxyPept-like_regulatory"/>
</dbReference>
<organism evidence="12 14">
    <name type="scientific">Butyricimonas virosa</name>
    <dbReference type="NCBI Taxonomy" id="544645"/>
    <lineage>
        <taxon>Bacteria</taxon>
        <taxon>Pseudomonadati</taxon>
        <taxon>Bacteroidota</taxon>
        <taxon>Bacteroidia</taxon>
        <taxon>Bacteroidales</taxon>
        <taxon>Odoribacteraceae</taxon>
        <taxon>Butyricimonas</taxon>
    </lineage>
</organism>
<dbReference type="NCBIfam" id="TIGR04056">
    <property type="entry name" value="OMP_RagA_SusC"/>
    <property type="match status" value="1"/>
</dbReference>
<dbReference type="PROSITE" id="PS52016">
    <property type="entry name" value="TONB_DEPENDENT_REC_3"/>
    <property type="match status" value="1"/>
</dbReference>
<feature type="domain" description="TonB-dependent receptor plug" evidence="10">
    <location>
        <begin position="225"/>
        <end position="352"/>
    </location>
</feature>
<dbReference type="Gene3D" id="2.170.130.10">
    <property type="entry name" value="TonB-dependent receptor, plug domain"/>
    <property type="match status" value="1"/>
</dbReference>
<dbReference type="AlphaFoldDB" id="A0A413IPQ0"/>
<dbReference type="Proteomes" id="UP000283589">
    <property type="component" value="Unassembled WGS sequence"/>
</dbReference>
<dbReference type="InterPro" id="IPR023997">
    <property type="entry name" value="TonB-dep_OMP_SusC/RagA_CS"/>
</dbReference>
<reference evidence="13 14" key="1">
    <citation type="submission" date="2018-08" db="EMBL/GenBank/DDBJ databases">
        <title>A genome reference for cultivated species of the human gut microbiota.</title>
        <authorList>
            <person name="Zou Y."/>
            <person name="Xue W."/>
            <person name="Luo G."/>
        </authorList>
    </citation>
    <scope>NUCLEOTIDE SEQUENCE [LARGE SCALE GENOMIC DNA]</scope>
    <source>
        <strain evidence="11 13">AF14-49</strain>
        <strain evidence="12 14">OF02-7</strain>
    </source>
</reference>
<keyword evidence="8" id="KW-0732">Signal</keyword>
<evidence type="ECO:0000256" key="2">
    <source>
        <dbReference type="ARBA" id="ARBA00022448"/>
    </source>
</evidence>
<dbReference type="Gene3D" id="3.55.50.30">
    <property type="match status" value="1"/>
</dbReference>
<evidence type="ECO:0000256" key="8">
    <source>
        <dbReference type="SAM" id="SignalP"/>
    </source>
</evidence>
<dbReference type="InterPro" id="IPR012910">
    <property type="entry name" value="Plug_dom"/>
</dbReference>
<dbReference type="EMBL" id="QSCR01000008">
    <property type="protein sequence ID" value="RGY19027.1"/>
    <property type="molecule type" value="Genomic_DNA"/>
</dbReference>
<dbReference type="InterPro" id="IPR039426">
    <property type="entry name" value="TonB-dep_rcpt-like"/>
</dbReference>
<keyword evidence="6 7" id="KW-0998">Cell outer membrane</keyword>
<dbReference type="Proteomes" id="UP000286063">
    <property type="component" value="Unassembled WGS sequence"/>
</dbReference>
<evidence type="ECO:0000256" key="6">
    <source>
        <dbReference type="ARBA" id="ARBA00023237"/>
    </source>
</evidence>
<dbReference type="OrthoDB" id="9768177at2"/>
<dbReference type="InterPro" id="IPR011662">
    <property type="entry name" value="Secretin/TonB_short_N"/>
</dbReference>
<feature type="signal peptide" evidence="8">
    <location>
        <begin position="1"/>
        <end position="37"/>
    </location>
</feature>
<evidence type="ECO:0000313" key="12">
    <source>
        <dbReference type="EMBL" id="RGY19027.1"/>
    </source>
</evidence>
<evidence type="ECO:0000259" key="10">
    <source>
        <dbReference type="Pfam" id="PF07715"/>
    </source>
</evidence>
<feature type="chain" id="PRO_5036104213" evidence="8">
    <location>
        <begin position="38"/>
        <end position="1191"/>
    </location>
</feature>
<keyword evidence="5 7" id="KW-0472">Membrane</keyword>
<dbReference type="Pfam" id="PF13715">
    <property type="entry name" value="CarbopepD_reg_2"/>
    <property type="match status" value="1"/>
</dbReference>
<evidence type="ECO:0000313" key="14">
    <source>
        <dbReference type="Proteomes" id="UP000286063"/>
    </source>
</evidence>
<evidence type="ECO:0000256" key="7">
    <source>
        <dbReference type="PROSITE-ProRule" id="PRU01360"/>
    </source>
</evidence>
<evidence type="ECO:0000256" key="4">
    <source>
        <dbReference type="ARBA" id="ARBA00022692"/>
    </source>
</evidence>
<evidence type="ECO:0000259" key="9">
    <source>
        <dbReference type="Pfam" id="PF07660"/>
    </source>
</evidence>
<keyword evidence="2 7" id="KW-0813">Transport</keyword>
<comment type="caution">
    <text evidence="12">The sequence shown here is derived from an EMBL/GenBank/DDBJ whole genome shotgun (WGS) entry which is preliminary data.</text>
</comment>
<evidence type="ECO:0000256" key="1">
    <source>
        <dbReference type="ARBA" id="ARBA00004571"/>
    </source>
</evidence>
<dbReference type="Gene3D" id="2.60.40.1120">
    <property type="entry name" value="Carboxypeptidase-like, regulatory domain"/>
    <property type="match status" value="1"/>
</dbReference>
<name>A0A413IPQ0_9BACT</name>
<sequence length="1191" mass="133867">MKKKFKCKGWCSGLRKCCLMMKFFMLFMLLTALQVNAVVKSQETLLNVNVARVSLVEVLKMIESKSDYTCLYSHEDVAKVDNLTVELKNATVREILDVCLKGTRLGYKIVDQTIVIRNLSEMEQKNGEIKQRTITGKVTDKSGAPLPGVTVMIKGLSVGTATDVTGSYKLAIPQEEKDFILQFSFVGMKTQEVKYVGKDTINVVLEEEVNTMDEVVITGYQRIDKRKNASSVISVKGSELQEGAAISIDNMLQGKLAGVNIINPTSTPGAAPKVRIRGASSISGNREPVWVVDGIILEDPVPISAEELNSLDNVNLIGNAIASINPEDIDRIDVLKDASATAIYGVKAANGVIVITTKKGKYGKPSVHYSGNVGISLRPSYNNLNRMNSKERIDVSKEIEERGLTFGIKPSNIGYEGALYDLYAKRITQEQFVDRVYDLEKVNTDWYDELFRTDVSHKHSLSISGGSEFVNYYFSAGYANTNAVVKGSDVESCNALLKLNLELSKKLNVGLSLRAYAATKKYLHGSIDPYGYAYNTSRAIPAYNEDGSYLFYNKTEGYETILNYNILNERDNTGRKIKNQTIDFMVDVNYKILSGLTFSGVFSLSKANTKDSEWANEKSYYITDLRGVNYGDELPTDRNFVETGCRLPYGGELKNDNTLSSTYTVRAGFNYFKRLHETHEIDVNVGSEARSVKYDGISTVQRGYLPDRGKKFVAINAAEWPLYNEWLMANPDVVVDRLTNVVSFYGTFTYTYDDRYTANFNIRTDGSNKFGQDKSTKFLPVWSAAVRWNIHNEMFFSNIQWMNLLALKGSYGVQGNVHSDQTPNLIVSMSGMDDVSKEYISSLNKLQNPYLKWEKTKSYNLALEFAFLNNRISGCAEYYLKKGEDQIITKRVSTVSGKRDVSINGGDVENKGWEFTLNGTPIKTKNFTWGLSLNMYQNYNKVTSKNQTQTYDYKDYLQGNLIMESKPLDGFYSYKFDGLDEEGLPKFKDIDEPDGISKEEMFAKAFAYSGKRVADFNGGFSTYFSFKGFTLNALFAFSVGKKVRLNNLYESTGQMLPLPQQNMSDEFVNRWRKGVNENTNIPALSDLSLAYSDMDRKYTISSNKWEMYNNADLRVVSGDFLRMRNISLSYNLPEHLYKRIGVSGVSLRLEAGNLWLWANKKLRGQDPEQMTLGSGTVPPTKSFTFGLNISL</sequence>
<dbReference type="EMBL" id="QRZA01000007">
    <property type="protein sequence ID" value="RGV34558.1"/>
    <property type="molecule type" value="Genomic_DNA"/>
</dbReference>
<dbReference type="GO" id="GO:0009279">
    <property type="term" value="C:cell outer membrane"/>
    <property type="evidence" value="ECO:0007669"/>
    <property type="project" value="UniProtKB-SubCell"/>
</dbReference>
<evidence type="ECO:0000313" key="11">
    <source>
        <dbReference type="EMBL" id="RGV34558.1"/>
    </source>
</evidence>
<comment type="similarity">
    <text evidence="7">Belongs to the TonB-dependent receptor family.</text>
</comment>